<evidence type="ECO:0000313" key="2">
    <source>
        <dbReference type="Proteomes" id="UP000011223"/>
    </source>
</evidence>
<reference evidence="1 2" key="1">
    <citation type="journal article" date="2014" name="PLoS ONE">
        <title>Grimontia indica AK16(T), sp. nov., Isolated from a Seawater Sample Reports the Presence of Pathogenic Genes Similar to Vibrio Genus.</title>
        <authorList>
            <person name="Singh A."/>
            <person name="Vaidya B."/>
            <person name="Khatri I."/>
            <person name="Srinivas T.N."/>
            <person name="Subramanian S."/>
            <person name="Korpole S."/>
            <person name="Pinnaka A.K."/>
        </authorList>
    </citation>
    <scope>NUCLEOTIDE SEQUENCE [LARGE SCALE GENOMIC DNA]</scope>
    <source>
        <strain evidence="1 2">AK16</strain>
    </source>
</reference>
<gene>
    <name evidence="1" type="ORF">D515_04023</name>
</gene>
<protein>
    <submittedName>
        <fullName evidence="1">Uncharacterized protein</fullName>
    </submittedName>
</protein>
<evidence type="ECO:0000313" key="1">
    <source>
        <dbReference type="EMBL" id="EOD77296.1"/>
    </source>
</evidence>
<dbReference type="Proteomes" id="UP000011223">
    <property type="component" value="Unassembled WGS sequence"/>
</dbReference>
<comment type="caution">
    <text evidence="1">The sequence shown here is derived from an EMBL/GenBank/DDBJ whole genome shotgun (WGS) entry which is preliminary data.</text>
</comment>
<sequence>MGHSDSDGVARLRAGRWGDQHFHAISQFFFTHAAGGFRDHYDWCFIGAAGAGAFARCGGINGKAGFRAWCRGVTGTVSHSGCDGVIAFARQFAARATQIFRRQGHRHSGAVSPAARDSGRHFIGGAVRLGHSDSDGVARLRACRWGDQHFHAVSQLFFTHAAGGFRDHHGWCFIGAAGAGAFARCGGINGKAGFFAWYRGIASSIRYGCSDGVIAFFRQFTARATQIFRRQSDRHSSAVSPATRDSGRYFIGGAIRLGHGDSDGVTRLSACWWGDQHFHTISQFFFTHTAGGFWDHHGWCFIGAAGAGAFARCGGIYIETGFFAWH</sequence>
<name>R1I985_9GAMM</name>
<keyword evidence="2" id="KW-1185">Reference proteome</keyword>
<dbReference type="AlphaFoldDB" id="R1I985"/>
<proteinExistence type="predicted"/>
<organism evidence="1 2">
    <name type="scientific">Grimontia indica</name>
    <dbReference type="NCBI Taxonomy" id="1056512"/>
    <lineage>
        <taxon>Bacteria</taxon>
        <taxon>Pseudomonadati</taxon>
        <taxon>Pseudomonadota</taxon>
        <taxon>Gammaproteobacteria</taxon>
        <taxon>Vibrionales</taxon>
        <taxon>Vibrionaceae</taxon>
        <taxon>Grimontia</taxon>
    </lineage>
</organism>
<accession>R1I985</accession>
<dbReference type="EMBL" id="ANFM02000058">
    <property type="protein sequence ID" value="EOD77296.1"/>
    <property type="molecule type" value="Genomic_DNA"/>
</dbReference>